<comment type="caution">
    <text evidence="2">The sequence shown here is derived from an EMBL/GenBank/DDBJ whole genome shotgun (WGS) entry which is preliminary data.</text>
</comment>
<dbReference type="EMBL" id="APPZ01000007">
    <property type="protein sequence ID" value="ENV71935.1"/>
    <property type="molecule type" value="Genomic_DNA"/>
</dbReference>
<dbReference type="AlphaFoldDB" id="N9CU31"/>
<protein>
    <submittedName>
        <fullName evidence="2">Uncharacterized protein</fullName>
    </submittedName>
</protein>
<dbReference type="GeneID" id="56338579"/>
<proteinExistence type="predicted"/>
<evidence type="ECO:0000256" key="1">
    <source>
        <dbReference type="SAM" id="MobiDB-lite"/>
    </source>
</evidence>
<dbReference type="Proteomes" id="UP000018444">
    <property type="component" value="Unassembled WGS sequence"/>
</dbReference>
<sequence length="58" mass="6558">MDAAMRKKSINYAQPSNTPQNRRIESESKKIELRLEEITIKKILSAGASLTSGVLRKR</sequence>
<dbReference type="RefSeq" id="WP_004980525.1">
    <property type="nucleotide sequence ID" value="NZ_KB849705.1"/>
</dbReference>
<evidence type="ECO:0000313" key="2">
    <source>
        <dbReference type="EMBL" id="ENV71935.1"/>
    </source>
</evidence>
<feature type="region of interest" description="Disordered" evidence="1">
    <location>
        <begin position="1"/>
        <end position="27"/>
    </location>
</feature>
<gene>
    <name evidence="2" type="ORF">F946_01391</name>
</gene>
<name>N9CU31_ACIJO</name>
<evidence type="ECO:0000313" key="3">
    <source>
        <dbReference type="Proteomes" id="UP000018444"/>
    </source>
</evidence>
<dbReference type="HOGENOM" id="CLU_2968797_0_0_6"/>
<accession>N9CU31</accession>
<feature type="compositionally biased region" description="Polar residues" evidence="1">
    <location>
        <begin position="11"/>
        <end position="21"/>
    </location>
</feature>
<organism evidence="2 3">
    <name type="scientific">Acinetobacter johnsonii ANC 3681</name>
    <dbReference type="NCBI Taxonomy" id="1217662"/>
    <lineage>
        <taxon>Bacteria</taxon>
        <taxon>Pseudomonadati</taxon>
        <taxon>Pseudomonadota</taxon>
        <taxon>Gammaproteobacteria</taxon>
        <taxon>Moraxellales</taxon>
        <taxon>Moraxellaceae</taxon>
        <taxon>Acinetobacter</taxon>
    </lineage>
</organism>
<reference evidence="2 3" key="1">
    <citation type="submission" date="2013-02" db="EMBL/GenBank/DDBJ databases">
        <title>The Genome Sequence of Acinetobacter johnsonii ANC 3681.</title>
        <authorList>
            <consortium name="The Broad Institute Genome Sequencing Platform"/>
            <consortium name="The Broad Institute Genome Sequencing Center for Infectious Disease"/>
            <person name="Cerqueira G."/>
            <person name="Feldgarden M."/>
            <person name="Courvalin P."/>
            <person name="Perichon B."/>
            <person name="Grillot-Courvalin C."/>
            <person name="Clermont D."/>
            <person name="Rocha E."/>
            <person name="Yoon E.-J."/>
            <person name="Nemec A."/>
            <person name="Walker B."/>
            <person name="Young S.K."/>
            <person name="Zeng Q."/>
            <person name="Gargeya S."/>
            <person name="Fitzgerald M."/>
            <person name="Haas B."/>
            <person name="Abouelleil A."/>
            <person name="Alvarado L."/>
            <person name="Arachchi H.M."/>
            <person name="Berlin A.M."/>
            <person name="Chapman S.B."/>
            <person name="Dewar J."/>
            <person name="Goldberg J."/>
            <person name="Griggs A."/>
            <person name="Gujja S."/>
            <person name="Hansen M."/>
            <person name="Howarth C."/>
            <person name="Imamovic A."/>
            <person name="Larimer J."/>
            <person name="McCowan C."/>
            <person name="Murphy C."/>
            <person name="Neiman D."/>
            <person name="Pearson M."/>
            <person name="Priest M."/>
            <person name="Roberts A."/>
            <person name="Saif S."/>
            <person name="Shea T."/>
            <person name="Sisk P."/>
            <person name="Sykes S."/>
            <person name="Wortman J."/>
            <person name="Nusbaum C."/>
            <person name="Birren B."/>
        </authorList>
    </citation>
    <scope>NUCLEOTIDE SEQUENCE [LARGE SCALE GENOMIC DNA]</scope>
    <source>
        <strain evidence="2 3">ANC 3681</strain>
    </source>
</reference>